<dbReference type="Gene3D" id="3.40.350.10">
    <property type="entry name" value="Creatinase/prolidase N-terminal domain"/>
    <property type="match status" value="1"/>
</dbReference>
<feature type="domain" description="Peptidase M24" evidence="2">
    <location>
        <begin position="232"/>
        <end position="447"/>
    </location>
</feature>
<dbReference type="InterPro" id="IPR050659">
    <property type="entry name" value="Peptidase_M24B"/>
</dbReference>
<dbReference type="InterPro" id="IPR029149">
    <property type="entry name" value="Creatin/AminoP/Spt16_N"/>
</dbReference>
<reference evidence="3" key="1">
    <citation type="journal article" date="2020" name="mSystems">
        <title>Genome- and Community-Level Interaction Insights into Carbon Utilization and Element Cycling Functions of Hydrothermarchaeota in Hydrothermal Sediment.</title>
        <authorList>
            <person name="Zhou Z."/>
            <person name="Liu Y."/>
            <person name="Xu W."/>
            <person name="Pan J."/>
            <person name="Luo Z.H."/>
            <person name="Li M."/>
        </authorList>
    </citation>
    <scope>NUCLEOTIDE SEQUENCE [LARGE SCALE GENOMIC DNA]</scope>
    <source>
        <strain evidence="3">SpSt-1233</strain>
    </source>
</reference>
<dbReference type="Gene3D" id="3.90.230.10">
    <property type="entry name" value="Creatinase/methionine aminopeptidase superfamily"/>
    <property type="match status" value="1"/>
</dbReference>
<gene>
    <name evidence="3" type="ORF">ENO08_08175</name>
</gene>
<dbReference type="EMBL" id="DSEC01000590">
    <property type="protein sequence ID" value="HER44420.1"/>
    <property type="molecule type" value="Genomic_DNA"/>
</dbReference>
<dbReference type="AlphaFoldDB" id="A0A7V2F3Z1"/>
<sequence length="468" mass="52892">MRSPGPSSPRHRGQARRPSSPSSTAGVMSVHLSSSHYRRWSAFLTPAFGRDSFCSPDIDSPARPGRYSSEACDMDIKAIQGALKEKGIDGWLLYDFHNRDHLAYRILDMDFEKMTSRRWFYFIPAEGEPVRLCHRVEPKKLESLPGRLVYYHPWVELHSKLREILGEPKSIAMQYSPLCNIPYTSIVDGGTIELIRSFGHEVVSSADLVQLFEAIIDEKGYQSHLKACDIIQKIKDEAFAKIGDAMKNGDRLTEYDVAKYILDRFDEEGIDPGHDIPIVGINDHPANPHFEPKKEGSYEFKKGDMVLIDLWGRLKEPGSIYYDITWCGYIGGDPPKKYVEIFETVRDARIAAVDFVRKAFAEGRPVYGWEVDDACRNVVKERGYGDYFIHRTGHSIGEEVHGNGVNIDNLETKDERQLVPGICFSIEPGIYLEGEMAARSEIDCFITLDGEVVVAGEEQMELVMIEAG</sequence>
<dbReference type="PANTHER" id="PTHR46112:SF3">
    <property type="entry name" value="AMINOPEPTIDASE YPDF"/>
    <property type="match status" value="1"/>
</dbReference>
<comment type="caution">
    <text evidence="3">The sequence shown here is derived from an EMBL/GenBank/DDBJ whole genome shotgun (WGS) entry which is preliminary data.</text>
</comment>
<proteinExistence type="predicted"/>
<evidence type="ECO:0000313" key="3">
    <source>
        <dbReference type="EMBL" id="HER44420.1"/>
    </source>
</evidence>
<dbReference type="Proteomes" id="UP000886069">
    <property type="component" value="Unassembled WGS sequence"/>
</dbReference>
<dbReference type="InterPro" id="IPR036005">
    <property type="entry name" value="Creatinase/aminopeptidase-like"/>
</dbReference>
<dbReference type="Pfam" id="PF00557">
    <property type="entry name" value="Peptidase_M24"/>
    <property type="match status" value="1"/>
</dbReference>
<dbReference type="SUPFAM" id="SSF55920">
    <property type="entry name" value="Creatinase/aminopeptidase"/>
    <property type="match status" value="1"/>
</dbReference>
<feature type="compositionally biased region" description="Polar residues" evidence="1">
    <location>
        <begin position="17"/>
        <end position="27"/>
    </location>
</feature>
<dbReference type="PANTHER" id="PTHR46112">
    <property type="entry name" value="AMINOPEPTIDASE"/>
    <property type="match status" value="1"/>
</dbReference>
<feature type="region of interest" description="Disordered" evidence="1">
    <location>
        <begin position="1"/>
        <end position="27"/>
    </location>
</feature>
<name>A0A7V2F3Z1_UNCEI</name>
<evidence type="ECO:0000256" key="1">
    <source>
        <dbReference type="SAM" id="MobiDB-lite"/>
    </source>
</evidence>
<organism evidence="3">
    <name type="scientific">Eiseniibacteriota bacterium</name>
    <dbReference type="NCBI Taxonomy" id="2212470"/>
    <lineage>
        <taxon>Bacteria</taxon>
        <taxon>Candidatus Eiseniibacteriota</taxon>
    </lineage>
</organism>
<accession>A0A7V2F3Z1</accession>
<dbReference type="InterPro" id="IPR000994">
    <property type="entry name" value="Pept_M24"/>
</dbReference>
<dbReference type="SUPFAM" id="SSF53092">
    <property type="entry name" value="Creatinase/prolidase N-terminal domain"/>
    <property type="match status" value="1"/>
</dbReference>
<protein>
    <submittedName>
        <fullName evidence="3">M24 family metallopeptidase</fullName>
    </submittedName>
</protein>
<evidence type="ECO:0000259" key="2">
    <source>
        <dbReference type="Pfam" id="PF00557"/>
    </source>
</evidence>